<keyword evidence="4" id="KW-1185">Reference proteome</keyword>
<dbReference type="GO" id="GO:0016740">
    <property type="term" value="F:transferase activity"/>
    <property type="evidence" value="ECO:0007669"/>
    <property type="project" value="UniProtKB-KW"/>
</dbReference>
<dbReference type="InterPro" id="IPR001173">
    <property type="entry name" value="Glyco_trans_2-like"/>
</dbReference>
<dbReference type="Gene3D" id="3.90.550.10">
    <property type="entry name" value="Spore Coat Polysaccharide Biosynthesis Protein SpsA, Chain A"/>
    <property type="match status" value="1"/>
</dbReference>
<evidence type="ECO:0000313" key="3">
    <source>
        <dbReference type="EMBL" id="GIH05229.1"/>
    </source>
</evidence>
<comment type="similarity">
    <text evidence="1">Belongs to the glycosyltransferase 2 family.</text>
</comment>
<evidence type="ECO:0000256" key="1">
    <source>
        <dbReference type="ARBA" id="ARBA00006739"/>
    </source>
</evidence>
<sequence>MIDVVLPCLDEAQALPWVLARLPAGFRAIVADNGSVDGSAEVAEAHGAKVIHVPQRGFGAAAHAGLCAAQTDVVCFLDADGSLDPAQLPRVTDPVVAGQADLVLGRRRPTSRDAWPPHARLGNAVLARRLRAAADVTVHDLGPMRAARREALLGLGMRDRRFGYPLEMVLLAGRGGWRVQEVDVDYAPRMAGTKSKVTGTMRGTLRAVRDMSKVLVS</sequence>
<dbReference type="CDD" id="cd04179">
    <property type="entry name" value="DPM_DPG-synthase_like"/>
    <property type="match status" value="1"/>
</dbReference>
<evidence type="ECO:0000259" key="2">
    <source>
        <dbReference type="Pfam" id="PF00535"/>
    </source>
</evidence>
<keyword evidence="3" id="KW-0808">Transferase</keyword>
<comment type="caution">
    <text evidence="3">The sequence shown here is derived from an EMBL/GenBank/DDBJ whole genome shotgun (WGS) entry which is preliminary data.</text>
</comment>
<organism evidence="3 4">
    <name type="scientific">Rhizocola hellebori</name>
    <dbReference type="NCBI Taxonomy" id="1392758"/>
    <lineage>
        <taxon>Bacteria</taxon>
        <taxon>Bacillati</taxon>
        <taxon>Actinomycetota</taxon>
        <taxon>Actinomycetes</taxon>
        <taxon>Micromonosporales</taxon>
        <taxon>Micromonosporaceae</taxon>
        <taxon>Rhizocola</taxon>
    </lineage>
</organism>
<protein>
    <submittedName>
        <fullName evidence="3">Glycosyl transferase</fullName>
    </submittedName>
</protein>
<dbReference type="Pfam" id="PF00535">
    <property type="entry name" value="Glycos_transf_2"/>
    <property type="match status" value="1"/>
</dbReference>
<dbReference type="PANTHER" id="PTHR48090">
    <property type="entry name" value="UNDECAPRENYL-PHOSPHATE 4-DEOXY-4-FORMAMIDO-L-ARABINOSE TRANSFERASE-RELATED"/>
    <property type="match status" value="1"/>
</dbReference>
<dbReference type="EMBL" id="BONY01000017">
    <property type="protein sequence ID" value="GIH05229.1"/>
    <property type="molecule type" value="Genomic_DNA"/>
</dbReference>
<dbReference type="InterPro" id="IPR050256">
    <property type="entry name" value="Glycosyltransferase_2"/>
</dbReference>
<dbReference type="AlphaFoldDB" id="A0A8J3VFB7"/>
<dbReference type="InterPro" id="IPR029044">
    <property type="entry name" value="Nucleotide-diphossugar_trans"/>
</dbReference>
<feature type="domain" description="Glycosyltransferase 2-like" evidence="2">
    <location>
        <begin position="4"/>
        <end position="152"/>
    </location>
</feature>
<accession>A0A8J3VFB7</accession>
<dbReference type="PANTHER" id="PTHR48090:SF7">
    <property type="entry name" value="RFBJ PROTEIN"/>
    <property type="match status" value="1"/>
</dbReference>
<proteinExistence type="inferred from homology"/>
<dbReference type="SUPFAM" id="SSF53448">
    <property type="entry name" value="Nucleotide-diphospho-sugar transferases"/>
    <property type="match status" value="1"/>
</dbReference>
<gene>
    <name evidence="3" type="ORF">Rhe02_32960</name>
</gene>
<name>A0A8J3VFB7_9ACTN</name>
<reference evidence="3" key="1">
    <citation type="submission" date="2021-01" db="EMBL/GenBank/DDBJ databases">
        <title>Whole genome shotgun sequence of Rhizocola hellebori NBRC 109834.</title>
        <authorList>
            <person name="Komaki H."/>
            <person name="Tamura T."/>
        </authorList>
    </citation>
    <scope>NUCLEOTIDE SEQUENCE</scope>
    <source>
        <strain evidence="3">NBRC 109834</strain>
    </source>
</reference>
<dbReference type="Proteomes" id="UP000612899">
    <property type="component" value="Unassembled WGS sequence"/>
</dbReference>
<dbReference type="RefSeq" id="WP_373320639.1">
    <property type="nucleotide sequence ID" value="NZ_BONY01000017.1"/>
</dbReference>
<evidence type="ECO:0000313" key="4">
    <source>
        <dbReference type="Proteomes" id="UP000612899"/>
    </source>
</evidence>